<protein>
    <submittedName>
        <fullName evidence="3">Uncharacterized protein</fullName>
    </submittedName>
</protein>
<proteinExistence type="predicted"/>
<evidence type="ECO:0000256" key="2">
    <source>
        <dbReference type="SAM" id="Phobius"/>
    </source>
</evidence>
<dbReference type="Proteomes" id="UP000829720">
    <property type="component" value="Unassembled WGS sequence"/>
</dbReference>
<dbReference type="EMBL" id="JAERUA010000017">
    <property type="protein sequence ID" value="KAI1888674.1"/>
    <property type="molecule type" value="Genomic_DNA"/>
</dbReference>
<keyword evidence="2" id="KW-1133">Transmembrane helix</keyword>
<sequence>MRRRDSDPSALFSYGENSDHDCEEHIGADGADVCGVCVCSWGGECVCEDGWCSHCCKHNAQRDAVKGQYCEKHKGLTTRYSEGYGTEEDCMLSDPQGDSDADADIEDTDSRLQEGGSLQRMSSRRRRRQRITRQDTTESEDDGGRSNRAHRWSLRLSPHRSHSRTILEESVSQVRPLVLYRPCGRPLQGAPTKGSMQGAWLLPIWPLLLILPLSIIILIVFLLPRPQA</sequence>
<accession>A0A8T3CZ73</accession>
<feature type="region of interest" description="Disordered" evidence="1">
    <location>
        <begin position="109"/>
        <end position="154"/>
    </location>
</feature>
<evidence type="ECO:0000256" key="1">
    <source>
        <dbReference type="SAM" id="MobiDB-lite"/>
    </source>
</evidence>
<dbReference type="OrthoDB" id="8925395at2759"/>
<keyword evidence="2" id="KW-0472">Membrane</keyword>
<gene>
    <name evidence="3" type="ORF">AGOR_G00187570</name>
</gene>
<keyword evidence="2" id="KW-0812">Transmembrane</keyword>
<organism evidence="3 4">
    <name type="scientific">Albula goreensis</name>
    <dbReference type="NCBI Taxonomy" id="1534307"/>
    <lineage>
        <taxon>Eukaryota</taxon>
        <taxon>Metazoa</taxon>
        <taxon>Chordata</taxon>
        <taxon>Craniata</taxon>
        <taxon>Vertebrata</taxon>
        <taxon>Euteleostomi</taxon>
        <taxon>Actinopterygii</taxon>
        <taxon>Neopterygii</taxon>
        <taxon>Teleostei</taxon>
        <taxon>Albuliformes</taxon>
        <taxon>Albulidae</taxon>
        <taxon>Albula</taxon>
    </lineage>
</organism>
<reference evidence="3" key="1">
    <citation type="submission" date="2021-01" db="EMBL/GenBank/DDBJ databases">
        <authorList>
            <person name="Zahm M."/>
            <person name="Roques C."/>
            <person name="Cabau C."/>
            <person name="Klopp C."/>
            <person name="Donnadieu C."/>
            <person name="Jouanno E."/>
            <person name="Lampietro C."/>
            <person name="Louis A."/>
            <person name="Herpin A."/>
            <person name="Echchiki A."/>
            <person name="Berthelot C."/>
            <person name="Parey E."/>
            <person name="Roest-Crollius H."/>
            <person name="Braasch I."/>
            <person name="Postlethwait J."/>
            <person name="Bobe J."/>
            <person name="Montfort J."/>
            <person name="Bouchez O."/>
            <person name="Begum T."/>
            <person name="Mejri S."/>
            <person name="Adams A."/>
            <person name="Chen W.-J."/>
            <person name="Guiguen Y."/>
        </authorList>
    </citation>
    <scope>NUCLEOTIDE SEQUENCE</scope>
    <source>
        <tissue evidence="3">Blood</tissue>
    </source>
</reference>
<keyword evidence="4" id="KW-1185">Reference proteome</keyword>
<evidence type="ECO:0000313" key="4">
    <source>
        <dbReference type="Proteomes" id="UP000829720"/>
    </source>
</evidence>
<comment type="caution">
    <text evidence="3">The sequence shown here is derived from an EMBL/GenBank/DDBJ whole genome shotgun (WGS) entry which is preliminary data.</text>
</comment>
<evidence type="ECO:0000313" key="3">
    <source>
        <dbReference type="EMBL" id="KAI1888674.1"/>
    </source>
</evidence>
<name>A0A8T3CZ73_9TELE</name>
<dbReference type="AlphaFoldDB" id="A0A8T3CZ73"/>
<feature type="compositionally biased region" description="Basic residues" evidence="1">
    <location>
        <begin position="122"/>
        <end position="131"/>
    </location>
</feature>
<feature type="transmembrane region" description="Helical" evidence="2">
    <location>
        <begin position="200"/>
        <end position="223"/>
    </location>
</feature>